<feature type="compositionally biased region" description="Polar residues" evidence="1">
    <location>
        <begin position="104"/>
        <end position="136"/>
    </location>
</feature>
<feature type="compositionally biased region" description="Basic and acidic residues" evidence="1">
    <location>
        <begin position="46"/>
        <end position="103"/>
    </location>
</feature>
<feature type="region of interest" description="Disordered" evidence="1">
    <location>
        <begin position="1"/>
        <end position="239"/>
    </location>
</feature>
<dbReference type="Proteomes" id="UP001221413">
    <property type="component" value="Unassembled WGS sequence"/>
</dbReference>
<keyword evidence="3" id="KW-1185">Reference proteome</keyword>
<feature type="compositionally biased region" description="Basic and acidic residues" evidence="1">
    <location>
        <begin position="210"/>
        <end position="220"/>
    </location>
</feature>
<dbReference type="AlphaFoldDB" id="A0AAD6IX36"/>
<protein>
    <submittedName>
        <fullName evidence="2">Uncharacterized protein</fullName>
    </submittedName>
</protein>
<evidence type="ECO:0000256" key="1">
    <source>
        <dbReference type="SAM" id="MobiDB-lite"/>
    </source>
</evidence>
<gene>
    <name evidence="2" type="ORF">Dda_6356</name>
</gene>
<feature type="compositionally biased region" description="Gly residues" evidence="1">
    <location>
        <begin position="223"/>
        <end position="239"/>
    </location>
</feature>
<sequence length="239" mass="27690">MGDNKNHYYGPPREGRMVPYGSRFSDDEFDNDSIDSGPPPYQGRRNMIEEGPYDRGHERRLQRFDDRPDRDFERERRNFEEQRSIESERRRQYEMRREMELRQSRQIAYQQYPSSEEMSVQSSGRSHSTAMSTGTWDSGRMSDMGSERSEFNPGLGLMGSDTYSDDGRYDPPPRPEYVRPRSPRRGDFYPGYVHPAPGGTVGYDYDSETEEHIPIVDPRRGRGGYGGGYGRGGYGGPRY</sequence>
<evidence type="ECO:0000313" key="3">
    <source>
        <dbReference type="Proteomes" id="UP001221413"/>
    </source>
</evidence>
<evidence type="ECO:0000313" key="2">
    <source>
        <dbReference type="EMBL" id="KAJ6258316.1"/>
    </source>
</evidence>
<organism evidence="2 3">
    <name type="scientific">Drechslerella dactyloides</name>
    <name type="common">Nematode-trapping fungus</name>
    <name type="synonym">Arthrobotrys dactyloides</name>
    <dbReference type="NCBI Taxonomy" id="74499"/>
    <lineage>
        <taxon>Eukaryota</taxon>
        <taxon>Fungi</taxon>
        <taxon>Dikarya</taxon>
        <taxon>Ascomycota</taxon>
        <taxon>Pezizomycotina</taxon>
        <taxon>Orbiliomycetes</taxon>
        <taxon>Orbiliales</taxon>
        <taxon>Orbiliaceae</taxon>
        <taxon>Drechslerella</taxon>
    </lineage>
</organism>
<feature type="compositionally biased region" description="Basic and acidic residues" evidence="1">
    <location>
        <begin position="165"/>
        <end position="187"/>
    </location>
</feature>
<name>A0AAD6IX36_DREDA</name>
<accession>A0AAD6IX36</accession>
<comment type="caution">
    <text evidence="2">The sequence shown here is derived from an EMBL/GenBank/DDBJ whole genome shotgun (WGS) entry which is preliminary data.</text>
</comment>
<dbReference type="EMBL" id="JAQGDS010000008">
    <property type="protein sequence ID" value="KAJ6258316.1"/>
    <property type="molecule type" value="Genomic_DNA"/>
</dbReference>
<reference evidence="2" key="1">
    <citation type="submission" date="2023-01" db="EMBL/GenBank/DDBJ databases">
        <title>The chitinases involved in constricting ring structure development in the nematode-trapping fungus Drechslerella dactyloides.</title>
        <authorList>
            <person name="Wang R."/>
            <person name="Zhang L."/>
            <person name="Tang P."/>
            <person name="Li S."/>
            <person name="Liang L."/>
        </authorList>
    </citation>
    <scope>NUCLEOTIDE SEQUENCE</scope>
    <source>
        <strain evidence="2">YMF1.00031</strain>
    </source>
</reference>
<proteinExistence type="predicted"/>